<dbReference type="OrthoDB" id="1191076at2"/>
<dbReference type="PROSITE" id="PS51257">
    <property type="entry name" value="PROKAR_LIPOPROTEIN"/>
    <property type="match status" value="1"/>
</dbReference>
<dbReference type="AlphaFoldDB" id="A0A1Y2PCK0"/>
<proteinExistence type="predicted"/>
<organism evidence="2 3">
    <name type="scientific">Tenacibaculum holothuriorum</name>
    <dbReference type="NCBI Taxonomy" id="1635173"/>
    <lineage>
        <taxon>Bacteria</taxon>
        <taxon>Pseudomonadati</taxon>
        <taxon>Bacteroidota</taxon>
        <taxon>Flavobacteriia</taxon>
        <taxon>Flavobacteriales</taxon>
        <taxon>Flavobacteriaceae</taxon>
        <taxon>Tenacibaculum</taxon>
    </lineage>
</organism>
<evidence type="ECO:0000313" key="2">
    <source>
        <dbReference type="EMBL" id="OSY87741.1"/>
    </source>
</evidence>
<evidence type="ECO:0000259" key="1">
    <source>
        <dbReference type="Pfam" id="PF13648"/>
    </source>
</evidence>
<protein>
    <recommendedName>
        <fullName evidence="1">Lipocalin-like domain-containing protein</fullName>
    </recommendedName>
</protein>
<feature type="domain" description="Lipocalin-like" evidence="1">
    <location>
        <begin position="30"/>
        <end position="118"/>
    </location>
</feature>
<dbReference type="InterPro" id="IPR024311">
    <property type="entry name" value="Lipocalin-like"/>
</dbReference>
<dbReference type="Pfam" id="PF13648">
    <property type="entry name" value="Lipocalin_4"/>
    <property type="match status" value="1"/>
</dbReference>
<name>A0A1Y2PCK0_9FLAO</name>
<dbReference type="Proteomes" id="UP000194221">
    <property type="component" value="Unassembled WGS sequence"/>
</dbReference>
<evidence type="ECO:0000313" key="3">
    <source>
        <dbReference type="Proteomes" id="UP000194221"/>
    </source>
</evidence>
<accession>A0A1Y2PCK0</accession>
<dbReference type="EMBL" id="LAPZ01000007">
    <property type="protein sequence ID" value="OSY87741.1"/>
    <property type="molecule type" value="Genomic_DNA"/>
</dbReference>
<comment type="caution">
    <text evidence="2">The sequence shown here is derived from an EMBL/GenBank/DDBJ whole genome shotgun (WGS) entry which is preliminary data.</text>
</comment>
<dbReference type="RefSeq" id="WP_086030805.1">
    <property type="nucleotide sequence ID" value="NZ_LAPZ01000007.1"/>
</dbReference>
<dbReference type="STRING" id="1635173.WH52_09950"/>
<sequence length="135" mass="15107">MKKFLYIIGIILSLISCTDNQDNNTKKDPIIGKWYLYSQNGKEVSSCKKKNTTDFSPSGEAYIETYSKSNNPSCQLISNYQGNWLKNQDGTYTLKIKDQNSSIPIIAIFNLENTNTLTIINGSPTVGVNSILKKI</sequence>
<gene>
    <name evidence="2" type="ORF">WH52_09950</name>
</gene>
<reference evidence="2 3" key="1">
    <citation type="submission" date="2015-03" db="EMBL/GenBank/DDBJ databases">
        <title>Genome sequence of Tenacibaculum sp. S2-2, isolated from intestinal microbiota of sea cucumber, Apostichopus japonicas.</title>
        <authorList>
            <person name="Shao Z."/>
            <person name="Wang L."/>
            <person name="Li X."/>
        </authorList>
    </citation>
    <scope>NUCLEOTIDE SEQUENCE [LARGE SCALE GENOMIC DNA]</scope>
    <source>
        <strain evidence="2 3">S2-2</strain>
    </source>
</reference>
<dbReference type="InParanoid" id="A0A1Y2PCK0"/>
<keyword evidence="3" id="KW-1185">Reference proteome</keyword>